<evidence type="ECO:0000313" key="2">
    <source>
        <dbReference type="EMBL" id="KAH3751358.1"/>
    </source>
</evidence>
<keyword evidence="3" id="KW-1185">Reference proteome</keyword>
<comment type="caution">
    <text evidence="2">The sequence shown here is derived from an EMBL/GenBank/DDBJ whole genome shotgun (WGS) entry which is preliminary data.</text>
</comment>
<reference evidence="2" key="1">
    <citation type="journal article" date="2019" name="bioRxiv">
        <title>The Genome of the Zebra Mussel, Dreissena polymorpha: A Resource for Invasive Species Research.</title>
        <authorList>
            <person name="McCartney M.A."/>
            <person name="Auch B."/>
            <person name="Kono T."/>
            <person name="Mallez S."/>
            <person name="Zhang Y."/>
            <person name="Obille A."/>
            <person name="Becker A."/>
            <person name="Abrahante J.E."/>
            <person name="Garbe J."/>
            <person name="Badalamenti J.P."/>
            <person name="Herman A."/>
            <person name="Mangelson H."/>
            <person name="Liachko I."/>
            <person name="Sullivan S."/>
            <person name="Sone E.D."/>
            <person name="Koren S."/>
            <person name="Silverstein K.A.T."/>
            <person name="Beckman K.B."/>
            <person name="Gohl D.M."/>
        </authorList>
    </citation>
    <scope>NUCLEOTIDE SEQUENCE</scope>
    <source>
        <strain evidence="2">Duluth1</strain>
        <tissue evidence="2">Whole animal</tissue>
    </source>
</reference>
<reference evidence="2" key="2">
    <citation type="submission" date="2020-11" db="EMBL/GenBank/DDBJ databases">
        <authorList>
            <person name="McCartney M.A."/>
            <person name="Auch B."/>
            <person name="Kono T."/>
            <person name="Mallez S."/>
            <person name="Becker A."/>
            <person name="Gohl D.M."/>
            <person name="Silverstein K.A.T."/>
            <person name="Koren S."/>
            <person name="Bechman K.B."/>
            <person name="Herman A."/>
            <person name="Abrahante J.E."/>
            <person name="Garbe J."/>
        </authorList>
    </citation>
    <scope>NUCLEOTIDE SEQUENCE</scope>
    <source>
        <strain evidence="2">Duluth1</strain>
        <tissue evidence="2">Whole animal</tissue>
    </source>
</reference>
<gene>
    <name evidence="2" type="ORF">DPMN_185912</name>
</gene>
<proteinExistence type="predicted"/>
<dbReference type="Proteomes" id="UP000828390">
    <property type="component" value="Unassembled WGS sequence"/>
</dbReference>
<sequence length="175" mass="19342">MVSKARESLTMERKNARQTGGGQPMKAADTVTMSIIETMKETPSFSGIPGASQSETTIGAVRSATGFVELLQLDDFLNFADDIRPFDDDETVNETSKDSSADQVLSVPVPVNNKEIKPSRNPAVGKRKEQTLRELQMAYYAGAIAVQQEKLLLMKSQREFFEEGKLMMAFAKDKL</sequence>
<accession>A0A9D4I8W0</accession>
<feature type="region of interest" description="Disordered" evidence="1">
    <location>
        <begin position="1"/>
        <end position="27"/>
    </location>
</feature>
<organism evidence="2 3">
    <name type="scientific">Dreissena polymorpha</name>
    <name type="common">Zebra mussel</name>
    <name type="synonym">Mytilus polymorpha</name>
    <dbReference type="NCBI Taxonomy" id="45954"/>
    <lineage>
        <taxon>Eukaryota</taxon>
        <taxon>Metazoa</taxon>
        <taxon>Spiralia</taxon>
        <taxon>Lophotrochozoa</taxon>
        <taxon>Mollusca</taxon>
        <taxon>Bivalvia</taxon>
        <taxon>Autobranchia</taxon>
        <taxon>Heteroconchia</taxon>
        <taxon>Euheterodonta</taxon>
        <taxon>Imparidentia</taxon>
        <taxon>Neoheterodontei</taxon>
        <taxon>Myida</taxon>
        <taxon>Dreissenoidea</taxon>
        <taxon>Dreissenidae</taxon>
        <taxon>Dreissena</taxon>
    </lineage>
</organism>
<protein>
    <submittedName>
        <fullName evidence="2">Uncharacterized protein</fullName>
    </submittedName>
</protein>
<dbReference type="EMBL" id="JAIWYP010000010">
    <property type="protein sequence ID" value="KAH3751358.1"/>
    <property type="molecule type" value="Genomic_DNA"/>
</dbReference>
<evidence type="ECO:0000313" key="3">
    <source>
        <dbReference type="Proteomes" id="UP000828390"/>
    </source>
</evidence>
<name>A0A9D4I8W0_DREPO</name>
<dbReference type="AlphaFoldDB" id="A0A9D4I8W0"/>
<evidence type="ECO:0000256" key="1">
    <source>
        <dbReference type="SAM" id="MobiDB-lite"/>
    </source>
</evidence>
<feature type="compositionally biased region" description="Basic and acidic residues" evidence="1">
    <location>
        <begin position="1"/>
        <end position="15"/>
    </location>
</feature>